<evidence type="ECO:0000313" key="2">
    <source>
        <dbReference type="Proteomes" id="UP000028999"/>
    </source>
</evidence>
<protein>
    <submittedName>
        <fullName evidence="1">BnaC05g30090D protein</fullName>
    </submittedName>
</protein>
<evidence type="ECO:0000313" key="1">
    <source>
        <dbReference type="EMBL" id="CDY38316.1"/>
    </source>
</evidence>
<accession>A0A078HKX1</accession>
<sequence length="119" mass="13534">MMFALLASIVQIYNYKYDDKLFTPAPQFESQNSKLPKQNTSIMFFTLHSLVVKKDEDVKVLAMVGDEDWLPPPAKVIFTKIISIISKSPLKISAITSLKNAYNGHEEAVPLYFYFPSNI</sequence>
<dbReference type="Proteomes" id="UP000028999">
    <property type="component" value="Unassembled WGS sequence"/>
</dbReference>
<dbReference type="AlphaFoldDB" id="A0A078HKX1"/>
<name>A0A078HKX1_BRANA</name>
<dbReference type="PaxDb" id="3708-A0A078HKX1"/>
<keyword evidence="2" id="KW-1185">Reference proteome</keyword>
<organism evidence="1 2">
    <name type="scientific">Brassica napus</name>
    <name type="common">Rape</name>
    <dbReference type="NCBI Taxonomy" id="3708"/>
    <lineage>
        <taxon>Eukaryota</taxon>
        <taxon>Viridiplantae</taxon>
        <taxon>Streptophyta</taxon>
        <taxon>Embryophyta</taxon>
        <taxon>Tracheophyta</taxon>
        <taxon>Spermatophyta</taxon>
        <taxon>Magnoliopsida</taxon>
        <taxon>eudicotyledons</taxon>
        <taxon>Gunneridae</taxon>
        <taxon>Pentapetalae</taxon>
        <taxon>rosids</taxon>
        <taxon>malvids</taxon>
        <taxon>Brassicales</taxon>
        <taxon>Brassicaceae</taxon>
        <taxon>Brassiceae</taxon>
        <taxon>Brassica</taxon>
    </lineage>
</organism>
<dbReference type="EMBL" id="LK032421">
    <property type="protein sequence ID" value="CDY38316.1"/>
    <property type="molecule type" value="Genomic_DNA"/>
</dbReference>
<proteinExistence type="predicted"/>
<dbReference type="Gramene" id="CDY38316">
    <property type="protein sequence ID" value="CDY38316"/>
    <property type="gene ID" value="GSBRNA2T00065700001"/>
</dbReference>
<gene>
    <name evidence="1" type="primary">BnaC05g30090D</name>
    <name evidence="1" type="ORF">GSBRNA2T00065700001</name>
</gene>
<reference evidence="1 2" key="1">
    <citation type="journal article" date="2014" name="Science">
        <title>Plant genetics. Early allopolyploid evolution in the post-Neolithic Brassica napus oilseed genome.</title>
        <authorList>
            <person name="Chalhoub B."/>
            <person name="Denoeud F."/>
            <person name="Liu S."/>
            <person name="Parkin I.A."/>
            <person name="Tang H."/>
            <person name="Wang X."/>
            <person name="Chiquet J."/>
            <person name="Belcram H."/>
            <person name="Tong C."/>
            <person name="Samans B."/>
            <person name="Correa M."/>
            <person name="Da Silva C."/>
            <person name="Just J."/>
            <person name="Falentin C."/>
            <person name="Koh C.S."/>
            <person name="Le Clainche I."/>
            <person name="Bernard M."/>
            <person name="Bento P."/>
            <person name="Noel B."/>
            <person name="Labadie K."/>
            <person name="Alberti A."/>
            <person name="Charles M."/>
            <person name="Arnaud D."/>
            <person name="Guo H."/>
            <person name="Daviaud C."/>
            <person name="Alamery S."/>
            <person name="Jabbari K."/>
            <person name="Zhao M."/>
            <person name="Edger P.P."/>
            <person name="Chelaifa H."/>
            <person name="Tack D."/>
            <person name="Lassalle G."/>
            <person name="Mestiri I."/>
            <person name="Schnel N."/>
            <person name="Le Paslier M.C."/>
            <person name="Fan G."/>
            <person name="Renault V."/>
            <person name="Bayer P.E."/>
            <person name="Golicz A.A."/>
            <person name="Manoli S."/>
            <person name="Lee T.H."/>
            <person name="Thi V.H."/>
            <person name="Chalabi S."/>
            <person name="Hu Q."/>
            <person name="Fan C."/>
            <person name="Tollenaere R."/>
            <person name="Lu Y."/>
            <person name="Battail C."/>
            <person name="Shen J."/>
            <person name="Sidebottom C.H."/>
            <person name="Wang X."/>
            <person name="Canaguier A."/>
            <person name="Chauveau A."/>
            <person name="Berard A."/>
            <person name="Deniot G."/>
            <person name="Guan M."/>
            <person name="Liu Z."/>
            <person name="Sun F."/>
            <person name="Lim Y.P."/>
            <person name="Lyons E."/>
            <person name="Town C.D."/>
            <person name="Bancroft I."/>
            <person name="Wang X."/>
            <person name="Meng J."/>
            <person name="Ma J."/>
            <person name="Pires J.C."/>
            <person name="King G.J."/>
            <person name="Brunel D."/>
            <person name="Delourme R."/>
            <person name="Renard M."/>
            <person name="Aury J.M."/>
            <person name="Adams K.L."/>
            <person name="Batley J."/>
            <person name="Snowdon R.J."/>
            <person name="Tost J."/>
            <person name="Edwards D."/>
            <person name="Zhou Y."/>
            <person name="Hua W."/>
            <person name="Sharpe A.G."/>
            <person name="Paterson A.H."/>
            <person name="Guan C."/>
            <person name="Wincker P."/>
        </authorList>
    </citation>
    <scope>NUCLEOTIDE SEQUENCE [LARGE SCALE GENOMIC DNA]</scope>
    <source>
        <strain evidence="2">cv. Darmor-bzh</strain>
    </source>
</reference>